<evidence type="ECO:0000313" key="1">
    <source>
        <dbReference type="EMBL" id="KAI3739839.1"/>
    </source>
</evidence>
<comment type="caution">
    <text evidence="1">The sequence shown here is derived from an EMBL/GenBank/DDBJ whole genome shotgun (WGS) entry which is preliminary data.</text>
</comment>
<dbReference type="EMBL" id="CM042013">
    <property type="protein sequence ID" value="KAI3739839.1"/>
    <property type="molecule type" value="Genomic_DNA"/>
</dbReference>
<reference evidence="1 2" key="2">
    <citation type="journal article" date="2022" name="Mol. Ecol. Resour.">
        <title>The genomes of chicory, endive, great burdock and yacon provide insights into Asteraceae paleo-polyploidization history and plant inulin production.</title>
        <authorList>
            <person name="Fan W."/>
            <person name="Wang S."/>
            <person name="Wang H."/>
            <person name="Wang A."/>
            <person name="Jiang F."/>
            <person name="Liu H."/>
            <person name="Zhao H."/>
            <person name="Xu D."/>
            <person name="Zhang Y."/>
        </authorList>
    </citation>
    <scope>NUCLEOTIDE SEQUENCE [LARGE SCALE GENOMIC DNA]</scope>
    <source>
        <strain evidence="2">cv. Punajuju</strain>
        <tissue evidence="1">Leaves</tissue>
    </source>
</reference>
<evidence type="ECO:0000313" key="2">
    <source>
        <dbReference type="Proteomes" id="UP001055811"/>
    </source>
</evidence>
<name>A0ACB9CZT7_CICIN</name>
<dbReference type="Proteomes" id="UP001055811">
    <property type="component" value="Linkage Group LG05"/>
</dbReference>
<reference evidence="2" key="1">
    <citation type="journal article" date="2022" name="Mol. Ecol. Resour.">
        <title>The genomes of chicory, endive, great burdock and yacon provide insights into Asteraceae palaeo-polyploidization history and plant inulin production.</title>
        <authorList>
            <person name="Fan W."/>
            <person name="Wang S."/>
            <person name="Wang H."/>
            <person name="Wang A."/>
            <person name="Jiang F."/>
            <person name="Liu H."/>
            <person name="Zhao H."/>
            <person name="Xu D."/>
            <person name="Zhang Y."/>
        </authorList>
    </citation>
    <scope>NUCLEOTIDE SEQUENCE [LARGE SCALE GENOMIC DNA]</scope>
    <source>
        <strain evidence="2">cv. Punajuju</strain>
    </source>
</reference>
<accession>A0ACB9CZT7</accession>
<gene>
    <name evidence="1" type="ORF">L2E82_30251</name>
</gene>
<organism evidence="1 2">
    <name type="scientific">Cichorium intybus</name>
    <name type="common">Chicory</name>
    <dbReference type="NCBI Taxonomy" id="13427"/>
    <lineage>
        <taxon>Eukaryota</taxon>
        <taxon>Viridiplantae</taxon>
        <taxon>Streptophyta</taxon>
        <taxon>Embryophyta</taxon>
        <taxon>Tracheophyta</taxon>
        <taxon>Spermatophyta</taxon>
        <taxon>Magnoliopsida</taxon>
        <taxon>eudicotyledons</taxon>
        <taxon>Gunneridae</taxon>
        <taxon>Pentapetalae</taxon>
        <taxon>asterids</taxon>
        <taxon>campanulids</taxon>
        <taxon>Asterales</taxon>
        <taxon>Asteraceae</taxon>
        <taxon>Cichorioideae</taxon>
        <taxon>Cichorieae</taxon>
        <taxon>Cichoriinae</taxon>
        <taxon>Cichorium</taxon>
    </lineage>
</organism>
<proteinExistence type="predicted"/>
<sequence length="82" mass="8972">MHRLHRRPDPGWSDSDWGESPGSSVLRSRETHGYLHRGGSPKPTLHVRGRPGRASSATRFTGSCTVSSPPLLCRGRAREGVL</sequence>
<keyword evidence="2" id="KW-1185">Reference proteome</keyword>
<protein>
    <submittedName>
        <fullName evidence="1">Uncharacterized protein</fullName>
    </submittedName>
</protein>